<dbReference type="AlphaFoldDB" id="A0A0S4J1N3"/>
<dbReference type="EMBL" id="CYKH01000659">
    <property type="protein sequence ID" value="CUG11551.1"/>
    <property type="molecule type" value="Genomic_DNA"/>
</dbReference>
<feature type="region of interest" description="Disordered" evidence="1">
    <location>
        <begin position="121"/>
        <end position="175"/>
    </location>
</feature>
<feature type="region of interest" description="Disordered" evidence="1">
    <location>
        <begin position="219"/>
        <end position="316"/>
    </location>
</feature>
<feature type="region of interest" description="Disordered" evidence="1">
    <location>
        <begin position="1"/>
        <end position="47"/>
    </location>
</feature>
<feature type="compositionally biased region" description="Polar residues" evidence="1">
    <location>
        <begin position="359"/>
        <end position="377"/>
    </location>
</feature>
<keyword evidence="3" id="KW-0418">Kinase</keyword>
<gene>
    <name evidence="3" type="ORF">BSAL_05035</name>
</gene>
<dbReference type="GO" id="GO:0004672">
    <property type="term" value="F:protein kinase activity"/>
    <property type="evidence" value="ECO:0007669"/>
    <property type="project" value="InterPro"/>
</dbReference>
<evidence type="ECO:0000256" key="1">
    <source>
        <dbReference type="SAM" id="MobiDB-lite"/>
    </source>
</evidence>
<sequence>MMRGTTQLNFSNSNLDAADVTSTSTPTPIPPPPHTGGSAGATGSMQAASSFVDHYPEAVPPSPMHNPRPTHHPFNTPREDDLRFREECAGDMWSFGVTLYTLATGHLPFRTPADIIEFATKATQQHRRQSSSSRVAPNNNANPSLAPLPSPLAKHGPTKFSPPSPSNQQSRSAVSSFPLNDSWRRFISALLHPDPSRRLSAFEARGYIKQIQREMEINSSSVDGANSRHNNSSNAFEEEEQSFRDYRGPPGQQQQSRQSNGGREEDNGAAGGGGAVERQTTEQGLAETLPPALREERRSSQQHRQQQPEVPNHQLENQARQLDHISNEGEDDDEHHSHHGHDGHFLGRLQVTAREDEATSLTRQDTSISSGATSYASQPPPNLRHHNNNSQHHPRNISVKSNVSSAPMDMFLDMSSLSTTAPLPFIPAMAASDTKESSQSLSVQSDAEILPAPALGPMSASPPLNSFAPPAAGGGGGALFGSRSPPPQTSLVAGGAALRHGFMQRRVSPPLSTLQLPPLPDPRLPQFLDDDEHHHHHHHNGAAPPLGRTSSSQQPSHSSASGSTSKKSTPNNKDLVPPPLHRSKSSPLPSLERGASVVMTNGGGVQDGQEKRSPGSSSLLPGQHRGSASSPLHNHSALSLSGSSSTLSPTPQQAHQRRTISPIDLGAASKKKSPPPAPVPSASGAGPRKSPRASSHKK</sequence>
<feature type="compositionally biased region" description="Polar residues" evidence="1">
    <location>
        <begin position="219"/>
        <end position="235"/>
    </location>
</feature>
<dbReference type="InterPro" id="IPR011009">
    <property type="entry name" value="Kinase-like_dom_sf"/>
</dbReference>
<feature type="compositionally biased region" description="Basic residues" evidence="1">
    <location>
        <begin position="689"/>
        <end position="698"/>
    </location>
</feature>
<organism evidence="3 4">
    <name type="scientific">Bodo saltans</name>
    <name type="common">Flagellated protozoan</name>
    <dbReference type="NCBI Taxonomy" id="75058"/>
    <lineage>
        <taxon>Eukaryota</taxon>
        <taxon>Discoba</taxon>
        <taxon>Euglenozoa</taxon>
        <taxon>Kinetoplastea</taxon>
        <taxon>Metakinetoplastina</taxon>
        <taxon>Eubodonida</taxon>
        <taxon>Bodonidae</taxon>
        <taxon>Bodo</taxon>
    </lineage>
</organism>
<dbReference type="Gene3D" id="1.10.510.10">
    <property type="entry name" value="Transferase(Phosphotransferase) domain 1"/>
    <property type="match status" value="1"/>
</dbReference>
<evidence type="ECO:0000313" key="3">
    <source>
        <dbReference type="EMBL" id="CUG11551.1"/>
    </source>
</evidence>
<keyword evidence="3" id="KW-0808">Transferase</keyword>
<feature type="compositionally biased region" description="Polar residues" evidence="1">
    <location>
        <begin position="614"/>
        <end position="633"/>
    </location>
</feature>
<dbReference type="Pfam" id="PF00069">
    <property type="entry name" value="Pkinase"/>
    <property type="match status" value="1"/>
</dbReference>
<dbReference type="PROSITE" id="PS50011">
    <property type="entry name" value="PROTEIN_KINASE_DOM"/>
    <property type="match status" value="1"/>
</dbReference>
<dbReference type="VEuPathDB" id="TriTrypDB:BSAL_05035"/>
<evidence type="ECO:0000259" key="2">
    <source>
        <dbReference type="PROSITE" id="PS50011"/>
    </source>
</evidence>
<feature type="compositionally biased region" description="Low complexity" evidence="1">
    <location>
        <begin position="130"/>
        <end position="153"/>
    </location>
</feature>
<dbReference type="SUPFAM" id="SSF56112">
    <property type="entry name" value="Protein kinase-like (PK-like)"/>
    <property type="match status" value="1"/>
</dbReference>
<dbReference type="Proteomes" id="UP000051952">
    <property type="component" value="Unassembled WGS sequence"/>
</dbReference>
<keyword evidence="4" id="KW-1185">Reference proteome</keyword>
<dbReference type="GO" id="GO:0005524">
    <property type="term" value="F:ATP binding"/>
    <property type="evidence" value="ECO:0007669"/>
    <property type="project" value="InterPro"/>
</dbReference>
<feature type="domain" description="Protein kinase" evidence="2">
    <location>
        <begin position="1"/>
        <end position="208"/>
    </location>
</feature>
<feature type="compositionally biased region" description="Polar residues" evidence="1">
    <location>
        <begin position="1"/>
        <end position="15"/>
    </location>
</feature>
<feature type="region of interest" description="Disordered" evidence="1">
    <location>
        <begin position="356"/>
        <end position="397"/>
    </location>
</feature>
<feature type="compositionally biased region" description="Basic residues" evidence="1">
    <location>
        <begin position="383"/>
        <end position="395"/>
    </location>
</feature>
<feature type="compositionally biased region" description="Low complexity" evidence="1">
    <location>
        <begin position="636"/>
        <end position="648"/>
    </location>
</feature>
<feature type="compositionally biased region" description="Low complexity" evidence="1">
    <location>
        <begin position="550"/>
        <end position="570"/>
    </location>
</feature>
<feature type="region of interest" description="Disordered" evidence="1">
    <location>
        <begin position="510"/>
        <end position="698"/>
    </location>
</feature>
<accession>A0A0S4J1N3</accession>
<proteinExistence type="predicted"/>
<evidence type="ECO:0000313" key="4">
    <source>
        <dbReference type="Proteomes" id="UP000051952"/>
    </source>
</evidence>
<dbReference type="InterPro" id="IPR000719">
    <property type="entry name" value="Prot_kinase_dom"/>
</dbReference>
<protein>
    <submittedName>
        <fullName evidence="3">Protein kinase, putative</fullName>
    </submittedName>
</protein>
<reference evidence="4" key="1">
    <citation type="submission" date="2015-09" db="EMBL/GenBank/DDBJ databases">
        <authorList>
            <consortium name="Pathogen Informatics"/>
        </authorList>
    </citation>
    <scope>NUCLEOTIDE SEQUENCE [LARGE SCALE GENOMIC DNA]</scope>
    <source>
        <strain evidence="4">Lake Konstanz</strain>
    </source>
</reference>
<feature type="compositionally biased region" description="Low complexity" evidence="1">
    <location>
        <begin position="248"/>
        <end position="259"/>
    </location>
</feature>
<name>A0A0S4J1N3_BODSA</name>